<dbReference type="EMBL" id="LZKJ01000111">
    <property type="protein sequence ID" value="OBI46237.1"/>
    <property type="molecule type" value="Genomic_DNA"/>
</dbReference>
<proteinExistence type="predicted"/>
<gene>
    <name evidence="1" type="ORF">A5707_21925</name>
</gene>
<dbReference type="Proteomes" id="UP000093592">
    <property type="component" value="Unassembled WGS sequence"/>
</dbReference>
<comment type="caution">
    <text evidence="1">The sequence shown here is derived from an EMBL/GenBank/DDBJ whole genome shotgun (WGS) entry which is preliminary data.</text>
</comment>
<organism evidence="1 2">
    <name type="scientific">Mycobacterium kyorinense</name>
    <dbReference type="NCBI Taxonomy" id="487514"/>
    <lineage>
        <taxon>Bacteria</taxon>
        <taxon>Bacillati</taxon>
        <taxon>Actinomycetota</taxon>
        <taxon>Actinomycetes</taxon>
        <taxon>Mycobacteriales</taxon>
        <taxon>Mycobacteriaceae</taxon>
        <taxon>Mycobacterium</taxon>
    </lineage>
</organism>
<protein>
    <submittedName>
        <fullName evidence="1">Uncharacterized protein</fullName>
    </submittedName>
</protein>
<reference evidence="2" key="1">
    <citation type="submission" date="2016-06" db="EMBL/GenBank/DDBJ databases">
        <authorList>
            <person name="Sutton G."/>
            <person name="Brinkac L."/>
            <person name="Sanka R."/>
            <person name="Adams M."/>
            <person name="Lau E."/>
            <person name="Sam S."/>
            <person name="Sreng N."/>
            <person name="Him V."/>
            <person name="Kerleguer A."/>
            <person name="Cheng S."/>
        </authorList>
    </citation>
    <scope>NUCLEOTIDE SEQUENCE [LARGE SCALE GENOMIC DNA]</scope>
    <source>
        <strain evidence="2">E861</strain>
    </source>
</reference>
<accession>A0A1A2Z9P0</accession>
<sequence length="61" mass="6937">MSWERVVEKFHWLGEPFADEALRGEIVTAVQHLDERPVAELTGLLAAVSPVSRRPRTRGRL</sequence>
<evidence type="ECO:0000313" key="1">
    <source>
        <dbReference type="EMBL" id="OBI46237.1"/>
    </source>
</evidence>
<name>A0A1A2Z9P0_9MYCO</name>
<dbReference type="AlphaFoldDB" id="A0A1A2Z9P0"/>
<evidence type="ECO:0000313" key="2">
    <source>
        <dbReference type="Proteomes" id="UP000093592"/>
    </source>
</evidence>